<protein>
    <submittedName>
        <fullName evidence="1">Uncharacterized protein</fullName>
    </submittedName>
</protein>
<proteinExistence type="predicted"/>
<comment type="caution">
    <text evidence="1">The sequence shown here is derived from an EMBL/GenBank/DDBJ whole genome shotgun (WGS) entry which is preliminary data.</text>
</comment>
<dbReference type="Proteomes" id="UP001054837">
    <property type="component" value="Unassembled WGS sequence"/>
</dbReference>
<name>A0AAV4SNK3_9ARAC</name>
<organism evidence="1 2">
    <name type="scientific">Caerostris darwini</name>
    <dbReference type="NCBI Taxonomy" id="1538125"/>
    <lineage>
        <taxon>Eukaryota</taxon>
        <taxon>Metazoa</taxon>
        <taxon>Ecdysozoa</taxon>
        <taxon>Arthropoda</taxon>
        <taxon>Chelicerata</taxon>
        <taxon>Arachnida</taxon>
        <taxon>Araneae</taxon>
        <taxon>Araneomorphae</taxon>
        <taxon>Entelegynae</taxon>
        <taxon>Araneoidea</taxon>
        <taxon>Araneidae</taxon>
        <taxon>Caerostris</taxon>
    </lineage>
</organism>
<keyword evidence="2" id="KW-1185">Reference proteome</keyword>
<dbReference type="AlphaFoldDB" id="A0AAV4SNK3"/>
<gene>
    <name evidence="1" type="ORF">CDAR_554491</name>
</gene>
<sequence length="107" mass="12438">MVNVSTEHQQSICLGEVYRMFSNATIKVRPSWKVFHLGSLLSPTPFQKRHRLKWCPPSLRYQQSKVSSVFSLFMDSSIKFTESARLDLEYSRSGKLIQSKVKFYKSS</sequence>
<evidence type="ECO:0000313" key="2">
    <source>
        <dbReference type="Proteomes" id="UP001054837"/>
    </source>
</evidence>
<reference evidence="1 2" key="1">
    <citation type="submission" date="2021-06" db="EMBL/GenBank/DDBJ databases">
        <title>Caerostris darwini draft genome.</title>
        <authorList>
            <person name="Kono N."/>
            <person name="Arakawa K."/>
        </authorList>
    </citation>
    <scope>NUCLEOTIDE SEQUENCE [LARGE SCALE GENOMIC DNA]</scope>
</reference>
<evidence type="ECO:0000313" key="1">
    <source>
        <dbReference type="EMBL" id="GIY34554.1"/>
    </source>
</evidence>
<dbReference type="EMBL" id="BPLQ01008077">
    <property type="protein sequence ID" value="GIY34554.1"/>
    <property type="molecule type" value="Genomic_DNA"/>
</dbReference>
<accession>A0AAV4SNK3</accession>